<evidence type="ECO:0000313" key="6">
    <source>
        <dbReference type="Proteomes" id="UP000678679"/>
    </source>
</evidence>
<gene>
    <name evidence="5" type="ORF">KMW28_12750</name>
</gene>
<dbReference type="EMBL" id="CP076132">
    <property type="protein sequence ID" value="QWG00522.1"/>
    <property type="molecule type" value="Genomic_DNA"/>
</dbReference>
<dbReference type="CDD" id="cd17246">
    <property type="entry name" value="RMtype1_S_SonII-TRD2-CR2_like"/>
    <property type="match status" value="1"/>
</dbReference>
<keyword evidence="5" id="KW-0540">Nuclease</keyword>
<dbReference type="Pfam" id="PF01420">
    <property type="entry name" value="Methylase_S"/>
    <property type="match status" value="2"/>
</dbReference>
<dbReference type="SUPFAM" id="SSF116734">
    <property type="entry name" value="DNA methylase specificity domain"/>
    <property type="match status" value="2"/>
</dbReference>
<dbReference type="GO" id="GO:0004519">
    <property type="term" value="F:endonuclease activity"/>
    <property type="evidence" value="ECO:0007669"/>
    <property type="project" value="UniProtKB-KW"/>
</dbReference>
<evidence type="ECO:0000313" key="5">
    <source>
        <dbReference type="EMBL" id="QWG00522.1"/>
    </source>
</evidence>
<dbReference type="GO" id="GO:0016787">
    <property type="term" value="F:hydrolase activity"/>
    <property type="evidence" value="ECO:0007669"/>
    <property type="project" value="UniProtKB-KW"/>
</dbReference>
<keyword evidence="5" id="KW-0255">Endonuclease</keyword>
<reference evidence="5 6" key="1">
    <citation type="submission" date="2021-05" db="EMBL/GenBank/DDBJ databases">
        <title>Comparative genomic studies on the polysaccharide-degrading batcterial strains of the Flammeovirga genus.</title>
        <authorList>
            <person name="Zewei F."/>
            <person name="Zheng Z."/>
            <person name="Yu L."/>
            <person name="Ruyue G."/>
            <person name="Yanhong M."/>
            <person name="Yuanyuan C."/>
            <person name="Jingyan G."/>
            <person name="Wenjun H."/>
        </authorList>
    </citation>
    <scope>NUCLEOTIDE SEQUENCE [LARGE SCALE GENOMIC DNA]</scope>
    <source>
        <strain evidence="5 6">NBRC:100898</strain>
    </source>
</reference>
<feature type="domain" description="Type I restriction modification DNA specificity" evidence="4">
    <location>
        <begin position="374"/>
        <end position="551"/>
    </location>
</feature>
<dbReference type="REBASE" id="505073">
    <property type="entry name" value="S.Fya898ORF12755P"/>
</dbReference>
<dbReference type="GO" id="GO:0009307">
    <property type="term" value="P:DNA restriction-modification system"/>
    <property type="evidence" value="ECO:0007669"/>
    <property type="project" value="UniProtKB-KW"/>
</dbReference>
<accession>A0AAX1MZ57</accession>
<dbReference type="KEGG" id="fya:KMW28_12750"/>
<comment type="similarity">
    <text evidence="1">Belongs to the type-I restriction system S methylase family.</text>
</comment>
<dbReference type="InterPro" id="IPR044946">
    <property type="entry name" value="Restrct_endonuc_typeI_TRD_sf"/>
</dbReference>
<evidence type="ECO:0000256" key="1">
    <source>
        <dbReference type="ARBA" id="ARBA00010923"/>
    </source>
</evidence>
<evidence type="ECO:0000259" key="4">
    <source>
        <dbReference type="Pfam" id="PF01420"/>
    </source>
</evidence>
<protein>
    <submittedName>
        <fullName evidence="5">Restriction endonuclease subunit S</fullName>
        <ecNumber evidence="5">3.1.21.-</ecNumber>
    </submittedName>
</protein>
<name>A0AAX1MZ57_9BACT</name>
<dbReference type="PANTHER" id="PTHR43140">
    <property type="entry name" value="TYPE-1 RESTRICTION ENZYME ECOKI SPECIFICITY PROTEIN"/>
    <property type="match status" value="1"/>
</dbReference>
<dbReference type="PANTHER" id="PTHR43140:SF1">
    <property type="entry name" value="TYPE I RESTRICTION ENZYME ECOKI SPECIFICITY SUBUNIT"/>
    <property type="match status" value="1"/>
</dbReference>
<dbReference type="CDD" id="cd17282">
    <property type="entry name" value="RMtype1_S_Eco16444ORF1681_TRD1-CR1_like"/>
    <property type="match status" value="1"/>
</dbReference>
<keyword evidence="6" id="KW-1185">Reference proteome</keyword>
<dbReference type="EC" id="3.1.21.-" evidence="5"/>
<keyword evidence="3" id="KW-0238">DNA-binding</keyword>
<dbReference type="Gene3D" id="3.90.220.20">
    <property type="entry name" value="DNA methylase specificity domains"/>
    <property type="match status" value="2"/>
</dbReference>
<proteinExistence type="inferred from homology"/>
<keyword evidence="5" id="KW-0378">Hydrolase</keyword>
<dbReference type="InterPro" id="IPR000055">
    <property type="entry name" value="Restrct_endonuc_typeI_TRD"/>
</dbReference>
<organism evidence="5 6">
    <name type="scientific">Flammeovirga yaeyamensis</name>
    <dbReference type="NCBI Taxonomy" id="367791"/>
    <lineage>
        <taxon>Bacteria</taxon>
        <taxon>Pseudomonadati</taxon>
        <taxon>Bacteroidota</taxon>
        <taxon>Cytophagia</taxon>
        <taxon>Cytophagales</taxon>
        <taxon>Flammeovirgaceae</taxon>
        <taxon>Flammeovirga</taxon>
    </lineage>
</organism>
<evidence type="ECO:0000256" key="3">
    <source>
        <dbReference type="ARBA" id="ARBA00023125"/>
    </source>
</evidence>
<dbReference type="GO" id="GO:0003677">
    <property type="term" value="F:DNA binding"/>
    <property type="evidence" value="ECO:0007669"/>
    <property type="project" value="UniProtKB-KW"/>
</dbReference>
<dbReference type="Proteomes" id="UP000678679">
    <property type="component" value="Chromosome 1"/>
</dbReference>
<dbReference type="RefSeq" id="WP_169663083.1">
    <property type="nucleotide sequence ID" value="NZ_CP076132.1"/>
</dbReference>
<feature type="domain" description="Type I restriction modification DNA specificity" evidence="4">
    <location>
        <begin position="117"/>
        <end position="265"/>
    </location>
</feature>
<dbReference type="AlphaFoldDB" id="A0AAX1MZ57"/>
<sequence>MTHSHIIEYFKELSIHPKNAEELKGLILQLAVEGKLTEKWREENPNVEPASELLKRIQEEKAQLIKEKKIKKEKALPEIEKDEIHFDIPSSWVWTRMQNYLDVRDGTHATPKYVEKGYPLVTSKNLYTKKLNLDNVKYISEEDHLEISKRSKVDLNDILFAMIGSIGNPVIVDIDLDFSIKNVALIKYYTGFEYCPYYILHYLNFKTPHLKSNSDGAVQSFISLTKLRNCVIAIPPLKEQKAIVQIVNQLFAEIEQLEEQTKKRIQLKEDFATSSLQQLTSSDTENAWTFLKPHFQTFFTTQPNVKKLREAILQLAVQGKLTHHWRKQNPNVEPASELLKRIQEEKAQLIKEKKVKKEKVLPEITEEEIPYELPEGWSWCRMQEVGLFQRGKSKHRPRNDTRLFENGIYPLVQTGDVSSAKKTDGIISQHKSMYNDFGLAQSKMWDKGTLCITIAANIAETGFLGYEACFPDSVVGFTTLDSEFISKYVEFFITVTKSDLEKYAPSTAQKNINLGILYELKFPLPPVEEIIKIVKIVNNLKVLCDQLETSLSEKEGVELDWMKSVING</sequence>
<keyword evidence="2" id="KW-0680">Restriction system</keyword>
<dbReference type="InterPro" id="IPR051212">
    <property type="entry name" value="Type-I_RE_S_subunit"/>
</dbReference>
<evidence type="ECO:0000256" key="2">
    <source>
        <dbReference type="ARBA" id="ARBA00022747"/>
    </source>
</evidence>